<dbReference type="GO" id="GO:0016791">
    <property type="term" value="F:phosphatase activity"/>
    <property type="evidence" value="ECO:0007669"/>
    <property type="project" value="TreeGrafter"/>
</dbReference>
<dbReference type="Gene3D" id="3.60.21.10">
    <property type="match status" value="1"/>
</dbReference>
<gene>
    <name evidence="2" type="ORF">CBW21_14210</name>
</gene>
<accession>A0A202B776</accession>
<dbReference type="AlphaFoldDB" id="A0A202B776"/>
<dbReference type="PANTHER" id="PTHR42850:SF4">
    <property type="entry name" value="ZINC-DEPENDENT ENDOPOLYPHOSPHATASE"/>
    <property type="match status" value="1"/>
</dbReference>
<dbReference type="InterPro" id="IPR006186">
    <property type="entry name" value="Ser/Thr-sp_prot-phosphatase"/>
</dbReference>
<dbReference type="InterPro" id="IPR004843">
    <property type="entry name" value="Calcineurin-like_PHP"/>
</dbReference>
<dbReference type="InterPro" id="IPR029052">
    <property type="entry name" value="Metallo-depent_PP-like"/>
</dbReference>
<dbReference type="RefSeq" id="WP_081543315.1">
    <property type="nucleotide sequence ID" value="NZ_JBCDMD010000001.1"/>
</dbReference>
<sequence length="240" mass="26154">MMIRKLPRNTQGRDWVVGDVHGCFAQLARLLKIIAFDPARDRLLSVGDLVDRGPDSAMVGEWLAQPWFHAVRGNHEQMALDAMRDPLRDLERHLRNGGRWLTELSPAERDACVAALSGLPLALEVDTEGGKIGVLHADCPGNDWTAMAARLEAGQPAAQDSDVLLWARDRVQNGGGGAVAGVELVLAGHTPQPRAILYDNVMHLDTGAVYGGKLTAFCLQDFVEVSLPSGFEHLARFELH</sequence>
<feature type="domain" description="Serine/threonine specific protein phosphatases" evidence="1">
    <location>
        <begin position="71"/>
        <end position="76"/>
    </location>
</feature>
<proteinExistence type="predicted"/>
<keyword evidence="3" id="KW-1185">Reference proteome</keyword>
<dbReference type="PANTHER" id="PTHR42850">
    <property type="entry name" value="METALLOPHOSPHOESTERASE"/>
    <property type="match status" value="1"/>
</dbReference>
<evidence type="ECO:0000313" key="3">
    <source>
        <dbReference type="Proteomes" id="UP000196342"/>
    </source>
</evidence>
<dbReference type="InterPro" id="IPR050126">
    <property type="entry name" value="Ap4A_hydrolase"/>
</dbReference>
<organism evidence="2 3">
    <name type="scientific">Chromobacterium violaceum</name>
    <dbReference type="NCBI Taxonomy" id="536"/>
    <lineage>
        <taxon>Bacteria</taxon>
        <taxon>Pseudomonadati</taxon>
        <taxon>Pseudomonadota</taxon>
        <taxon>Betaproteobacteria</taxon>
        <taxon>Neisseriales</taxon>
        <taxon>Chromobacteriaceae</taxon>
        <taxon>Chromobacterium</taxon>
    </lineage>
</organism>
<dbReference type="Pfam" id="PF00149">
    <property type="entry name" value="Metallophos"/>
    <property type="match status" value="1"/>
</dbReference>
<reference evidence="2 3" key="1">
    <citation type="submission" date="2017-05" db="EMBL/GenBank/DDBJ databases">
        <title>Chromobacterium violaceum GHPS1 isolated from Hydrocarbon polluted soil in French Guiana display an awesome secondary metabolite arsenal and a battery of drug and heavy-metal-resistance and detoxification of xenobiotics proteins.</title>
        <authorList>
            <person name="Belbahri L."/>
        </authorList>
    </citation>
    <scope>NUCLEOTIDE SEQUENCE [LARGE SCALE GENOMIC DNA]</scope>
    <source>
        <strain evidence="2 3">GHPS1</strain>
    </source>
</reference>
<protein>
    <recommendedName>
        <fullName evidence="1">Serine/threonine specific protein phosphatases domain-containing protein</fullName>
    </recommendedName>
</protein>
<dbReference type="EMBL" id="NHOO01000011">
    <property type="protein sequence ID" value="OVE47436.1"/>
    <property type="molecule type" value="Genomic_DNA"/>
</dbReference>
<comment type="caution">
    <text evidence="2">The sequence shown here is derived from an EMBL/GenBank/DDBJ whole genome shotgun (WGS) entry which is preliminary data.</text>
</comment>
<dbReference type="Proteomes" id="UP000196342">
    <property type="component" value="Unassembled WGS sequence"/>
</dbReference>
<name>A0A202B776_CHRVL</name>
<evidence type="ECO:0000313" key="2">
    <source>
        <dbReference type="EMBL" id="OVE47436.1"/>
    </source>
</evidence>
<dbReference type="GO" id="GO:0005737">
    <property type="term" value="C:cytoplasm"/>
    <property type="evidence" value="ECO:0007669"/>
    <property type="project" value="TreeGrafter"/>
</dbReference>
<dbReference type="PROSITE" id="PS00125">
    <property type="entry name" value="SER_THR_PHOSPHATASE"/>
    <property type="match status" value="1"/>
</dbReference>
<evidence type="ECO:0000259" key="1">
    <source>
        <dbReference type="PROSITE" id="PS00125"/>
    </source>
</evidence>
<dbReference type="SUPFAM" id="SSF56300">
    <property type="entry name" value="Metallo-dependent phosphatases"/>
    <property type="match status" value="1"/>
</dbReference>